<reference evidence="7" key="1">
    <citation type="submission" date="2021-01" db="EMBL/GenBank/DDBJ databases">
        <authorList>
            <person name="Corre E."/>
            <person name="Pelletier E."/>
            <person name="Niang G."/>
            <person name="Scheremetjew M."/>
            <person name="Finn R."/>
            <person name="Kale V."/>
            <person name="Holt S."/>
            <person name="Cochrane G."/>
            <person name="Meng A."/>
            <person name="Brown T."/>
            <person name="Cohen L."/>
        </authorList>
    </citation>
    <scope>NUCLEOTIDE SEQUENCE</scope>
    <source>
        <strain evidence="7">PLY429</strain>
    </source>
</reference>
<evidence type="ECO:0000256" key="1">
    <source>
        <dbReference type="ARBA" id="ARBA00007228"/>
    </source>
</evidence>
<keyword evidence="5" id="KW-0949">S-adenosyl-L-methionine</keyword>
<evidence type="ECO:0000256" key="4">
    <source>
        <dbReference type="ARBA" id="ARBA00022679"/>
    </source>
</evidence>
<name>A0A7S1WZR6_9CHLO</name>
<keyword evidence="4" id="KW-0808">Transferase</keyword>
<dbReference type="GO" id="GO:0016435">
    <property type="term" value="F:rRNA (guanine) methyltransferase activity"/>
    <property type="evidence" value="ECO:0007669"/>
    <property type="project" value="TreeGrafter"/>
</dbReference>
<dbReference type="PANTHER" id="PTHR46103:SF1">
    <property type="entry name" value="RRNA METHYLTRANSFERASE 1, MITOCHONDRIAL"/>
    <property type="match status" value="1"/>
</dbReference>
<dbReference type="CDD" id="cd18105">
    <property type="entry name" value="SpoU-like_MRM1"/>
    <property type="match status" value="1"/>
</dbReference>
<evidence type="ECO:0000256" key="3">
    <source>
        <dbReference type="ARBA" id="ARBA00022603"/>
    </source>
</evidence>
<evidence type="ECO:0000256" key="5">
    <source>
        <dbReference type="ARBA" id="ARBA00022691"/>
    </source>
</evidence>
<proteinExistence type="inferred from homology"/>
<feature type="domain" description="tRNA/rRNA methyltransferase SpoU type" evidence="6">
    <location>
        <begin position="10"/>
        <end position="122"/>
    </location>
</feature>
<accession>A0A7S1WZR6</accession>
<dbReference type="EMBL" id="HBGG01006316">
    <property type="protein sequence ID" value="CAD9200833.1"/>
    <property type="molecule type" value="Transcribed_RNA"/>
</dbReference>
<dbReference type="Gene3D" id="3.40.1280.10">
    <property type="match status" value="1"/>
</dbReference>
<dbReference type="InterPro" id="IPR029026">
    <property type="entry name" value="tRNA_m1G_MTases_N"/>
</dbReference>
<dbReference type="PANTHER" id="PTHR46103">
    <property type="entry name" value="RRNA METHYLTRANSFERASE 1, MITOCHONDRIAL"/>
    <property type="match status" value="1"/>
</dbReference>
<dbReference type="AlphaFoldDB" id="A0A7S1WZR6"/>
<dbReference type="InterPro" id="IPR029028">
    <property type="entry name" value="Alpha/beta_knot_MTases"/>
</dbReference>
<dbReference type="Pfam" id="PF00588">
    <property type="entry name" value="SpoU_methylase"/>
    <property type="match status" value="1"/>
</dbReference>
<sequence>MSSAVSLCVSQQNFGAILRSAYFLGATGVLACKRNSAPLSGVVSKASAGALEQIPVHSCNNLPRTLQDARDAGWQVLGAGAEEGSLDCSSYAMDRPTVLVLGNEGYGLRTNVRRACDAMIQVGSLRQVMGGPDEGLSAGVESLNVSVAAGILLHSLIASAAQRNT</sequence>
<evidence type="ECO:0000256" key="2">
    <source>
        <dbReference type="ARBA" id="ARBA00022552"/>
    </source>
</evidence>
<dbReference type="GO" id="GO:0003723">
    <property type="term" value="F:RNA binding"/>
    <property type="evidence" value="ECO:0007669"/>
    <property type="project" value="InterPro"/>
</dbReference>
<dbReference type="InterPro" id="IPR047261">
    <property type="entry name" value="MRM1_MeTrfase_dom"/>
</dbReference>
<dbReference type="InterPro" id="IPR047182">
    <property type="entry name" value="MRM1"/>
</dbReference>
<gene>
    <name evidence="7" type="ORF">TCHU04912_LOCUS3066</name>
</gene>
<comment type="similarity">
    <text evidence="1">Belongs to the class IV-like SAM-binding methyltransferase superfamily. RNA methyltransferase TrmH family.</text>
</comment>
<protein>
    <recommendedName>
        <fullName evidence="6">tRNA/rRNA methyltransferase SpoU type domain-containing protein</fullName>
    </recommendedName>
</protein>
<evidence type="ECO:0000313" key="7">
    <source>
        <dbReference type="EMBL" id="CAD9200833.1"/>
    </source>
</evidence>
<dbReference type="SUPFAM" id="SSF75217">
    <property type="entry name" value="alpha/beta knot"/>
    <property type="match status" value="1"/>
</dbReference>
<dbReference type="InterPro" id="IPR001537">
    <property type="entry name" value="SpoU_MeTrfase"/>
</dbReference>
<keyword evidence="2" id="KW-0698">rRNA processing</keyword>
<organism evidence="7">
    <name type="scientific">Tetraselmis chuii</name>
    <dbReference type="NCBI Taxonomy" id="63592"/>
    <lineage>
        <taxon>Eukaryota</taxon>
        <taxon>Viridiplantae</taxon>
        <taxon>Chlorophyta</taxon>
        <taxon>core chlorophytes</taxon>
        <taxon>Chlorodendrophyceae</taxon>
        <taxon>Chlorodendrales</taxon>
        <taxon>Chlorodendraceae</taxon>
        <taxon>Tetraselmis</taxon>
    </lineage>
</organism>
<evidence type="ECO:0000259" key="6">
    <source>
        <dbReference type="Pfam" id="PF00588"/>
    </source>
</evidence>
<keyword evidence="3" id="KW-0489">Methyltransferase</keyword>